<protein>
    <submittedName>
        <fullName evidence="1">Uncharacterized protein</fullName>
    </submittedName>
</protein>
<evidence type="ECO:0000313" key="1">
    <source>
        <dbReference type="EMBL" id="RKR84890.1"/>
    </source>
</evidence>
<name>A0A495J7C3_9SPHI</name>
<accession>A0A495J7C3</accession>
<reference evidence="1 2" key="1">
    <citation type="submission" date="2018-10" db="EMBL/GenBank/DDBJ databases">
        <title>Genomic Encyclopedia of Archaeal and Bacterial Type Strains, Phase II (KMG-II): from individual species to whole genera.</title>
        <authorList>
            <person name="Goeker M."/>
        </authorList>
    </citation>
    <scope>NUCLEOTIDE SEQUENCE [LARGE SCALE GENOMIC DNA]</scope>
    <source>
        <strain evidence="1 2">DSM 18602</strain>
    </source>
</reference>
<organism evidence="1 2">
    <name type="scientific">Mucilaginibacter gracilis</name>
    <dbReference type="NCBI Taxonomy" id="423350"/>
    <lineage>
        <taxon>Bacteria</taxon>
        <taxon>Pseudomonadati</taxon>
        <taxon>Bacteroidota</taxon>
        <taxon>Sphingobacteriia</taxon>
        <taxon>Sphingobacteriales</taxon>
        <taxon>Sphingobacteriaceae</taxon>
        <taxon>Mucilaginibacter</taxon>
    </lineage>
</organism>
<dbReference type="OrthoDB" id="771201at2"/>
<dbReference type="EMBL" id="RBKU01000001">
    <property type="protein sequence ID" value="RKR84890.1"/>
    <property type="molecule type" value="Genomic_DNA"/>
</dbReference>
<keyword evidence="2" id="KW-1185">Reference proteome</keyword>
<gene>
    <name evidence="1" type="ORF">BDD43_5143</name>
</gene>
<evidence type="ECO:0000313" key="2">
    <source>
        <dbReference type="Proteomes" id="UP000268007"/>
    </source>
</evidence>
<comment type="caution">
    <text evidence="1">The sequence shown here is derived from an EMBL/GenBank/DDBJ whole genome shotgun (WGS) entry which is preliminary data.</text>
</comment>
<dbReference type="Proteomes" id="UP000268007">
    <property type="component" value="Unassembled WGS sequence"/>
</dbReference>
<sequence>MSNPIAFLADQLLPGFIPKDAAATTLTFQFTMVPNTTYRVNYVKTQEKGKAVWTFTGYELVEPPAAG</sequence>
<proteinExistence type="predicted"/>
<dbReference type="AlphaFoldDB" id="A0A495J7C3"/>
<dbReference type="RefSeq" id="WP_121200830.1">
    <property type="nucleotide sequence ID" value="NZ_RBKU01000001.1"/>
</dbReference>